<proteinExistence type="inferred from homology"/>
<evidence type="ECO:0000313" key="7">
    <source>
        <dbReference type="EMBL" id="KKA26551.1"/>
    </source>
</evidence>
<dbReference type="OrthoDB" id="543156at2759"/>
<dbReference type="InterPro" id="IPR050325">
    <property type="entry name" value="Prot/Nucl_acid_deglycase"/>
</dbReference>
<evidence type="ECO:0000313" key="8">
    <source>
        <dbReference type="Proteomes" id="UP000033483"/>
    </source>
</evidence>
<evidence type="ECO:0000256" key="5">
    <source>
        <dbReference type="ARBA" id="ARBA00048082"/>
    </source>
</evidence>
<evidence type="ECO:0000256" key="1">
    <source>
        <dbReference type="ARBA" id="ARBA00013134"/>
    </source>
</evidence>
<sequence length="229" mass="24357">MAPKVLVVLTSFAKIEAMDNKPTGWYLTELAHPYDVLKDKVEFIFASPQGGVAPLDPASVEMFKDDASGQAFLANNKSLWENTEKLSSLAGRAAEFDAIFFPGGHGPVFDLATDPDSIALLADFYAAGKPIAAVCHGTAVLANVKGKDGEYIVKGKEVTGFSNAEEDIVGYTPYMPFMLETILEEHGAKFVKADAPFGAKVTVSGNFITGQNPASAHGVGEELLKALKL</sequence>
<keyword evidence="2" id="KW-0346">Stress response</keyword>
<gene>
    <name evidence="7" type="ORF">TD95_003686</name>
</gene>
<keyword evidence="3" id="KW-0456">Lyase</keyword>
<evidence type="ECO:0000256" key="4">
    <source>
        <dbReference type="ARBA" id="ARBA00038493"/>
    </source>
</evidence>
<comment type="similarity">
    <text evidence="4">Belongs to the peptidase C56 family. HSP31-like subfamily.</text>
</comment>
<evidence type="ECO:0000256" key="3">
    <source>
        <dbReference type="ARBA" id="ARBA00023239"/>
    </source>
</evidence>
<dbReference type="PANTHER" id="PTHR48094">
    <property type="entry name" value="PROTEIN/NUCLEIC ACID DEGLYCASE DJ-1-RELATED"/>
    <property type="match status" value="1"/>
</dbReference>
<dbReference type="Proteomes" id="UP000033483">
    <property type="component" value="Unassembled WGS sequence"/>
</dbReference>
<evidence type="ECO:0000256" key="2">
    <source>
        <dbReference type="ARBA" id="ARBA00023016"/>
    </source>
</evidence>
<dbReference type="Gene3D" id="3.40.50.880">
    <property type="match status" value="1"/>
</dbReference>
<dbReference type="AlphaFoldDB" id="A0A0F4Z8V8"/>
<evidence type="ECO:0000259" key="6">
    <source>
        <dbReference type="Pfam" id="PF01965"/>
    </source>
</evidence>
<dbReference type="GO" id="GO:0019243">
    <property type="term" value="P:methylglyoxal catabolic process to D-lactate via S-lactoyl-glutathione"/>
    <property type="evidence" value="ECO:0007669"/>
    <property type="project" value="TreeGrafter"/>
</dbReference>
<accession>A0A0F4Z8V8</accession>
<dbReference type="GO" id="GO:0005737">
    <property type="term" value="C:cytoplasm"/>
    <property type="evidence" value="ECO:0007669"/>
    <property type="project" value="TreeGrafter"/>
</dbReference>
<organism evidence="7 8">
    <name type="scientific">Thielaviopsis punctulata</name>
    <dbReference type="NCBI Taxonomy" id="72032"/>
    <lineage>
        <taxon>Eukaryota</taxon>
        <taxon>Fungi</taxon>
        <taxon>Dikarya</taxon>
        <taxon>Ascomycota</taxon>
        <taxon>Pezizomycotina</taxon>
        <taxon>Sordariomycetes</taxon>
        <taxon>Hypocreomycetidae</taxon>
        <taxon>Microascales</taxon>
        <taxon>Ceratocystidaceae</taxon>
        <taxon>Thielaviopsis</taxon>
    </lineage>
</organism>
<dbReference type="InterPro" id="IPR029062">
    <property type="entry name" value="Class_I_gatase-like"/>
</dbReference>
<comment type="caution">
    <text evidence="7">The sequence shown here is derived from an EMBL/GenBank/DDBJ whole genome shotgun (WGS) entry which is preliminary data.</text>
</comment>
<dbReference type="SUPFAM" id="SSF52317">
    <property type="entry name" value="Class I glutamine amidotransferase-like"/>
    <property type="match status" value="1"/>
</dbReference>
<dbReference type="EC" id="4.2.1.130" evidence="1"/>
<protein>
    <recommendedName>
        <fullName evidence="1">D-lactate dehydratase</fullName>
        <ecNumber evidence="1">4.2.1.130</ecNumber>
    </recommendedName>
</protein>
<dbReference type="Pfam" id="PF01965">
    <property type="entry name" value="DJ-1_PfpI"/>
    <property type="match status" value="1"/>
</dbReference>
<comment type="catalytic activity">
    <reaction evidence="5">
        <text>methylglyoxal + H2O = (R)-lactate + H(+)</text>
        <dbReference type="Rhea" id="RHEA:27754"/>
        <dbReference type="ChEBI" id="CHEBI:15377"/>
        <dbReference type="ChEBI" id="CHEBI:15378"/>
        <dbReference type="ChEBI" id="CHEBI:16004"/>
        <dbReference type="ChEBI" id="CHEBI:17158"/>
        <dbReference type="EC" id="4.2.1.130"/>
    </reaction>
</comment>
<dbReference type="GO" id="GO:0019172">
    <property type="term" value="F:glyoxalase III activity"/>
    <property type="evidence" value="ECO:0007669"/>
    <property type="project" value="UniProtKB-EC"/>
</dbReference>
<keyword evidence="8" id="KW-1185">Reference proteome</keyword>
<dbReference type="EMBL" id="LAEV01002105">
    <property type="protein sequence ID" value="KKA26551.1"/>
    <property type="molecule type" value="Genomic_DNA"/>
</dbReference>
<dbReference type="InterPro" id="IPR002818">
    <property type="entry name" value="DJ-1/PfpI"/>
</dbReference>
<reference evidence="7 8" key="1">
    <citation type="submission" date="2015-03" db="EMBL/GenBank/DDBJ databases">
        <authorList>
            <person name="Radwan O."/>
            <person name="Al-Naeli F.A."/>
            <person name="Rendon G.A."/>
            <person name="Fields C."/>
        </authorList>
    </citation>
    <scope>NUCLEOTIDE SEQUENCE [LARGE SCALE GENOMIC DNA]</scope>
    <source>
        <strain evidence="7">CR-DP1</strain>
    </source>
</reference>
<name>A0A0F4Z8V8_9PEZI</name>
<dbReference type="PANTHER" id="PTHR48094:SF11">
    <property type="entry name" value="GLUTATHIONE-INDEPENDENT GLYOXALASE HSP31-RELATED"/>
    <property type="match status" value="1"/>
</dbReference>
<dbReference type="CDD" id="cd03141">
    <property type="entry name" value="GATase1_Hsp31_like"/>
    <property type="match status" value="1"/>
</dbReference>
<feature type="domain" description="DJ-1/PfpI" evidence="6">
    <location>
        <begin position="93"/>
        <end position="225"/>
    </location>
</feature>